<dbReference type="OrthoDB" id="3853825at2759"/>
<sequence>MRLVVSSEDGRPHAGRLTSSSQLGSKDFLLESKREPVTSTAAVKENGRIAVWPLFRLLAVFPATNDVSPDDSALSRGYDVCDLCRRIPTPRFAMAVQDSAGAKRAMYLLMGIPDRFNEFCHMDQITFVQLADWILNNVESQLATNISIEESLLVFLDIVAQGNSFSNAAYAWDHDVQLMQGIFLNVLNALTVLRGSKDISSSCPSINSTRSRWRIAKAWRPGRSRGDGLVKVGNDGMSSDGLEVDQETLKQALMAVNNFMHEREEYEDFE</sequence>
<proteinExistence type="predicted"/>
<dbReference type="InterPro" id="IPR058353">
    <property type="entry name" value="DUF8040"/>
</dbReference>
<comment type="caution">
    <text evidence="3">The sequence shown here is derived from an EMBL/GenBank/DDBJ whole genome shotgun (WGS) entry which is preliminary data.</text>
</comment>
<gene>
    <name evidence="3" type="ORF">EKO04_002976</name>
</gene>
<keyword evidence="4" id="KW-1185">Reference proteome</keyword>
<evidence type="ECO:0000313" key="4">
    <source>
        <dbReference type="Proteomes" id="UP000651452"/>
    </source>
</evidence>
<dbReference type="Proteomes" id="UP000651452">
    <property type="component" value="Unassembled WGS sequence"/>
</dbReference>
<organism evidence="3 4">
    <name type="scientific">Ascochyta lentis</name>
    <dbReference type="NCBI Taxonomy" id="205686"/>
    <lineage>
        <taxon>Eukaryota</taxon>
        <taxon>Fungi</taxon>
        <taxon>Dikarya</taxon>
        <taxon>Ascomycota</taxon>
        <taxon>Pezizomycotina</taxon>
        <taxon>Dothideomycetes</taxon>
        <taxon>Pleosporomycetidae</taxon>
        <taxon>Pleosporales</taxon>
        <taxon>Pleosporineae</taxon>
        <taxon>Didymellaceae</taxon>
        <taxon>Ascochyta</taxon>
    </lineage>
</organism>
<feature type="domain" description="DUF8040" evidence="2">
    <location>
        <begin position="101"/>
        <end position="191"/>
    </location>
</feature>
<evidence type="ECO:0000313" key="3">
    <source>
        <dbReference type="EMBL" id="KAF9698720.1"/>
    </source>
</evidence>
<accession>A0A8H7J8Y1</accession>
<dbReference type="EMBL" id="RZGK01000005">
    <property type="protein sequence ID" value="KAF9698720.1"/>
    <property type="molecule type" value="Genomic_DNA"/>
</dbReference>
<feature type="region of interest" description="Disordered" evidence="1">
    <location>
        <begin position="1"/>
        <end position="20"/>
    </location>
</feature>
<name>A0A8H7J8Y1_9PLEO</name>
<evidence type="ECO:0000259" key="2">
    <source>
        <dbReference type="Pfam" id="PF26138"/>
    </source>
</evidence>
<protein>
    <recommendedName>
        <fullName evidence="2">DUF8040 domain-containing protein</fullName>
    </recommendedName>
</protein>
<dbReference type="AlphaFoldDB" id="A0A8H7J8Y1"/>
<reference evidence="3" key="1">
    <citation type="submission" date="2018-12" db="EMBL/GenBank/DDBJ databases">
        <authorList>
            <person name="Syme R.A."/>
            <person name="Farfan-Caceres L."/>
            <person name="Lichtenzveig J."/>
        </authorList>
    </citation>
    <scope>NUCLEOTIDE SEQUENCE</scope>
    <source>
        <strain evidence="3">Al4</strain>
    </source>
</reference>
<evidence type="ECO:0000256" key="1">
    <source>
        <dbReference type="SAM" id="MobiDB-lite"/>
    </source>
</evidence>
<reference evidence="3" key="2">
    <citation type="submission" date="2020-09" db="EMBL/GenBank/DDBJ databases">
        <title>Reference genome assembly for Australian Ascochyta lentis isolate Al4.</title>
        <authorList>
            <person name="Lee R.C."/>
            <person name="Farfan-Caceres L.M."/>
            <person name="Debler J.W."/>
            <person name="Williams A.H."/>
            <person name="Henares B.M."/>
        </authorList>
    </citation>
    <scope>NUCLEOTIDE SEQUENCE</scope>
    <source>
        <strain evidence="3">Al4</strain>
    </source>
</reference>
<dbReference type="Pfam" id="PF26138">
    <property type="entry name" value="DUF8040"/>
    <property type="match status" value="1"/>
</dbReference>